<dbReference type="InterPro" id="IPR050742">
    <property type="entry name" value="Helicase_Restrict-Modif_Enz"/>
</dbReference>
<evidence type="ECO:0000313" key="5">
    <source>
        <dbReference type="Proteomes" id="UP000176005"/>
    </source>
</evidence>
<proteinExistence type="predicted"/>
<dbReference type="Gene3D" id="6.10.140.530">
    <property type="match status" value="1"/>
</dbReference>
<dbReference type="InterPro" id="IPR006935">
    <property type="entry name" value="Helicase/UvrB_N"/>
</dbReference>
<dbReference type="PANTHER" id="PTHR47396">
    <property type="entry name" value="TYPE I RESTRICTION ENZYME ECOKI R PROTEIN"/>
    <property type="match status" value="1"/>
</dbReference>
<dbReference type="Pfam" id="PF03457">
    <property type="entry name" value="HA"/>
    <property type="match status" value="1"/>
</dbReference>
<dbReference type="RefSeq" id="WP_070017340.1">
    <property type="nucleotide sequence ID" value="NZ_LJGW01000252.1"/>
</dbReference>
<protein>
    <submittedName>
        <fullName evidence="4">Helicase</fullName>
    </submittedName>
</protein>
<keyword evidence="4" id="KW-0378">Hydrolase</keyword>
<reference evidence="4 5" key="1">
    <citation type="journal article" date="2016" name="Front. Microbiol.">
        <title>Comparative Genomics Analysis of Streptomyces Species Reveals Their Adaptation to the Marine Environment and Their Diversity at the Genomic Level.</title>
        <authorList>
            <person name="Tian X."/>
            <person name="Zhang Z."/>
            <person name="Yang T."/>
            <person name="Chen M."/>
            <person name="Li J."/>
            <person name="Chen F."/>
            <person name="Yang J."/>
            <person name="Li W."/>
            <person name="Zhang B."/>
            <person name="Zhang Z."/>
            <person name="Wu J."/>
            <person name="Zhang C."/>
            <person name="Long L."/>
            <person name="Xiao J."/>
        </authorList>
    </citation>
    <scope>NUCLEOTIDE SEQUENCE [LARGE SCALE GENOMIC DNA]</scope>
    <source>
        <strain evidence="4 5">SCSIO 10429</strain>
    </source>
</reference>
<dbReference type="InterPro" id="IPR014001">
    <property type="entry name" value="Helicase_ATP-bd"/>
</dbReference>
<dbReference type="PROSITE" id="PS51194">
    <property type="entry name" value="HELICASE_CTER"/>
    <property type="match status" value="1"/>
</dbReference>
<dbReference type="AlphaFoldDB" id="A0A1E7L4I8"/>
<dbReference type="InterPro" id="IPR005114">
    <property type="entry name" value="Helicase_assoc"/>
</dbReference>
<dbReference type="InterPro" id="IPR001650">
    <property type="entry name" value="Helicase_C-like"/>
</dbReference>
<feature type="domain" description="Helicase ATP-binding" evidence="2">
    <location>
        <begin position="27"/>
        <end position="209"/>
    </location>
</feature>
<keyword evidence="5" id="KW-1185">Reference proteome</keyword>
<evidence type="ECO:0000313" key="4">
    <source>
        <dbReference type="EMBL" id="OEV11041.1"/>
    </source>
</evidence>
<dbReference type="Pfam" id="PF04851">
    <property type="entry name" value="ResIII"/>
    <property type="match status" value="1"/>
</dbReference>
<dbReference type="GO" id="GO:0005829">
    <property type="term" value="C:cytosol"/>
    <property type="evidence" value="ECO:0007669"/>
    <property type="project" value="TreeGrafter"/>
</dbReference>
<dbReference type="Gene3D" id="3.40.50.300">
    <property type="entry name" value="P-loop containing nucleotide triphosphate hydrolases"/>
    <property type="match status" value="2"/>
</dbReference>
<dbReference type="PANTHER" id="PTHR47396:SF1">
    <property type="entry name" value="ATP-DEPENDENT HELICASE IRC3-RELATED"/>
    <property type="match status" value="1"/>
</dbReference>
<sequence>MATVQLRRNQQEALDAVIPALDIPSTGEIPPDGIRATIIAAPGSGKTRIAAEAARRLTPGGRVLVLVPTLDLLTRTVQEWRAAGYRGQAVAVCSLKGDSLLGKLGVRATTSAPQLALWAGRGQVVMFATYASLAAQNAVDDLVLEEGEPAPGVLERALRGVYGQRLDPFDLAVVDEAHRTSGDAEKAWAAIHDNARLPAVRRLYMTATARVWEVPSPSGAPGGSQGLEGAVEGRLVASMDNEAIYGPKVHEYGMTEAQERGTLARFVVHVLEIRDPEPPEDADPEEMRGRRLAVLQPALLKHMDETGVRSLMTFHHRTLEAMAFARALPQTAAELHAVDPVVYPKRVGAEWLSGQHSADERRAVLDRFADGLDEDGWKTDVSFLASCRVLGEGVDIRGERGVGGVVFADTRSSAVDIVQNIGRALRQEEGEGKLARIVVPVFLAPGEDPQNMIASSSYRPLVAVLQGLRSYESAIVEHLELRSRPTGSGVPEDVLASDPQRHDDETSDEADGKAAGGGEGSGSAEAGLPPLLNFSSPKDPGLIAAFVRTRILRPESDVWLTGYNAFRQWVGEHGHARMPLDATIVLGEGEEAQEYPVGQWGSEQRRAHRDGTLRPWRFELLDELGMVWSVPDARFEQKVAYFRRYYELHGTLAAPKDAVIEDFPVGQALANLRKPHGLGKDEARAAQRRGELAAIDRDWNPPWPIAWQRHWVKLRQCLDGGATLAEIHPGVRVGGDDVGAWLAEQVAAWWTLSDGQRERMAELGVQAPADAERRTAEAVGSTIVVSADASSQERNLAALRQFHGREGHGKVPRKHRETILVDDGTGHAVEQRVALGVWRSNMRTRRHTLPAELEQHLAQLGLFT</sequence>
<evidence type="ECO:0000256" key="1">
    <source>
        <dbReference type="SAM" id="MobiDB-lite"/>
    </source>
</evidence>
<keyword evidence="4" id="KW-0347">Helicase</keyword>
<keyword evidence="4" id="KW-0067">ATP-binding</keyword>
<keyword evidence="4" id="KW-0547">Nucleotide-binding</keyword>
<evidence type="ECO:0000259" key="2">
    <source>
        <dbReference type="PROSITE" id="PS51192"/>
    </source>
</evidence>
<dbReference type="GO" id="GO:0005524">
    <property type="term" value="F:ATP binding"/>
    <property type="evidence" value="ECO:0007669"/>
    <property type="project" value="InterPro"/>
</dbReference>
<dbReference type="PATRIC" id="fig|518642.10.peg.2196"/>
<dbReference type="Proteomes" id="UP000176005">
    <property type="component" value="Unassembled WGS sequence"/>
</dbReference>
<gene>
    <name evidence="4" type="ORF">AN218_14695</name>
</gene>
<accession>A0A1E7L4I8</accession>
<evidence type="ECO:0000259" key="3">
    <source>
        <dbReference type="PROSITE" id="PS51194"/>
    </source>
</evidence>
<dbReference type="SMART" id="SM00487">
    <property type="entry name" value="DEXDc"/>
    <property type="match status" value="1"/>
</dbReference>
<dbReference type="InterPro" id="IPR027417">
    <property type="entry name" value="P-loop_NTPase"/>
</dbReference>
<dbReference type="PROSITE" id="PS51192">
    <property type="entry name" value="HELICASE_ATP_BIND_1"/>
    <property type="match status" value="1"/>
</dbReference>
<dbReference type="GO" id="GO:0003677">
    <property type="term" value="F:DNA binding"/>
    <property type="evidence" value="ECO:0007669"/>
    <property type="project" value="InterPro"/>
</dbReference>
<dbReference type="GO" id="GO:0016787">
    <property type="term" value="F:hydrolase activity"/>
    <property type="evidence" value="ECO:0007669"/>
    <property type="project" value="InterPro"/>
</dbReference>
<dbReference type="EMBL" id="LJGW01000252">
    <property type="protein sequence ID" value="OEV11041.1"/>
    <property type="molecule type" value="Genomic_DNA"/>
</dbReference>
<dbReference type="SUPFAM" id="SSF52540">
    <property type="entry name" value="P-loop containing nucleoside triphosphate hydrolases"/>
    <property type="match status" value="1"/>
</dbReference>
<dbReference type="GO" id="GO:0004386">
    <property type="term" value="F:helicase activity"/>
    <property type="evidence" value="ECO:0007669"/>
    <property type="project" value="UniProtKB-KW"/>
</dbReference>
<comment type="caution">
    <text evidence="4">The sequence shown here is derived from an EMBL/GenBank/DDBJ whole genome shotgun (WGS) entry which is preliminary data.</text>
</comment>
<name>A0A1E7L4I8_9ACTN</name>
<feature type="domain" description="Helicase C-terminal" evidence="3">
    <location>
        <begin position="298"/>
        <end position="483"/>
    </location>
</feature>
<feature type="region of interest" description="Disordered" evidence="1">
    <location>
        <begin position="484"/>
        <end position="531"/>
    </location>
</feature>
<organism evidence="4 5">
    <name type="scientific">Streptomyces nanshensis</name>
    <dbReference type="NCBI Taxonomy" id="518642"/>
    <lineage>
        <taxon>Bacteria</taxon>
        <taxon>Bacillati</taxon>
        <taxon>Actinomycetota</taxon>
        <taxon>Actinomycetes</taxon>
        <taxon>Kitasatosporales</taxon>
        <taxon>Streptomycetaceae</taxon>
        <taxon>Streptomyces</taxon>
    </lineage>
</organism>